<dbReference type="AlphaFoldDB" id="A0AA88HVU8"/>
<dbReference type="Pfam" id="PF00078">
    <property type="entry name" value="RVT_1"/>
    <property type="match status" value="1"/>
</dbReference>
<dbReference type="InterPro" id="IPR000477">
    <property type="entry name" value="RT_dom"/>
</dbReference>
<name>A0AA88HVU8_ARTSF</name>
<dbReference type="PANTHER" id="PTHR47027:SF20">
    <property type="entry name" value="REVERSE TRANSCRIPTASE-LIKE PROTEIN WITH RNA-DIRECTED DNA POLYMERASE DOMAIN"/>
    <property type="match status" value="1"/>
</dbReference>
<sequence>MDMATKVFVMIMFKRFEGARDERTRENHCQFREGRGCTDQIFTLRPILQKCKRYYLLIINMFLDFVDAFDSVARENIWRIMVEDGMPVEFVELLKTYDEHCRSIVRVLGKETEPFSVEIGVKQGCILSPVLFNYCID</sequence>
<gene>
    <name evidence="2" type="ORF">QYM36_007039</name>
</gene>
<reference evidence="2" key="1">
    <citation type="submission" date="2023-07" db="EMBL/GenBank/DDBJ databases">
        <title>Chromosome-level genome assembly of Artemia franciscana.</title>
        <authorList>
            <person name="Jo E."/>
        </authorList>
    </citation>
    <scope>NUCLEOTIDE SEQUENCE</scope>
    <source>
        <tissue evidence="2">Whole body</tissue>
    </source>
</reference>
<protein>
    <recommendedName>
        <fullName evidence="1">Reverse transcriptase domain-containing protein</fullName>
    </recommendedName>
</protein>
<dbReference type="EMBL" id="JAVRJZ010000011">
    <property type="protein sequence ID" value="KAK2716750.1"/>
    <property type="molecule type" value="Genomic_DNA"/>
</dbReference>
<dbReference type="SUPFAM" id="SSF56672">
    <property type="entry name" value="DNA/RNA polymerases"/>
    <property type="match status" value="1"/>
</dbReference>
<evidence type="ECO:0000259" key="1">
    <source>
        <dbReference type="PROSITE" id="PS50878"/>
    </source>
</evidence>
<feature type="domain" description="Reverse transcriptase" evidence="1">
    <location>
        <begin position="1"/>
        <end position="137"/>
    </location>
</feature>
<dbReference type="PANTHER" id="PTHR47027">
    <property type="entry name" value="REVERSE TRANSCRIPTASE DOMAIN-CONTAINING PROTEIN"/>
    <property type="match status" value="1"/>
</dbReference>
<keyword evidence="3" id="KW-1185">Reference proteome</keyword>
<dbReference type="Proteomes" id="UP001187531">
    <property type="component" value="Unassembled WGS sequence"/>
</dbReference>
<comment type="caution">
    <text evidence="2">The sequence shown here is derived from an EMBL/GenBank/DDBJ whole genome shotgun (WGS) entry which is preliminary data.</text>
</comment>
<evidence type="ECO:0000313" key="3">
    <source>
        <dbReference type="Proteomes" id="UP001187531"/>
    </source>
</evidence>
<proteinExistence type="predicted"/>
<organism evidence="2 3">
    <name type="scientific">Artemia franciscana</name>
    <name type="common">Brine shrimp</name>
    <name type="synonym">Artemia sanfranciscana</name>
    <dbReference type="NCBI Taxonomy" id="6661"/>
    <lineage>
        <taxon>Eukaryota</taxon>
        <taxon>Metazoa</taxon>
        <taxon>Ecdysozoa</taxon>
        <taxon>Arthropoda</taxon>
        <taxon>Crustacea</taxon>
        <taxon>Branchiopoda</taxon>
        <taxon>Anostraca</taxon>
        <taxon>Artemiidae</taxon>
        <taxon>Artemia</taxon>
    </lineage>
</organism>
<dbReference type="PROSITE" id="PS50878">
    <property type="entry name" value="RT_POL"/>
    <property type="match status" value="1"/>
</dbReference>
<dbReference type="InterPro" id="IPR043502">
    <property type="entry name" value="DNA/RNA_pol_sf"/>
</dbReference>
<accession>A0AA88HVU8</accession>
<dbReference type="GO" id="GO:0071897">
    <property type="term" value="P:DNA biosynthetic process"/>
    <property type="evidence" value="ECO:0007669"/>
    <property type="project" value="UniProtKB-ARBA"/>
</dbReference>
<evidence type="ECO:0000313" key="2">
    <source>
        <dbReference type="EMBL" id="KAK2716750.1"/>
    </source>
</evidence>